<dbReference type="Pfam" id="PF12146">
    <property type="entry name" value="Hydrolase_4"/>
    <property type="match status" value="1"/>
</dbReference>
<proteinExistence type="predicted"/>
<name>A0AAV8UJJ3_9RHOD</name>
<dbReference type="PANTHER" id="PTHR42886">
    <property type="entry name" value="RE40534P-RELATED"/>
    <property type="match status" value="1"/>
</dbReference>
<gene>
    <name evidence="2" type="ORF">NDN08_000135</name>
</gene>
<keyword evidence="3" id="KW-1185">Reference proteome</keyword>
<dbReference type="EMBL" id="JAMWBK010000013">
    <property type="protein sequence ID" value="KAJ8900836.1"/>
    <property type="molecule type" value="Genomic_DNA"/>
</dbReference>
<evidence type="ECO:0000313" key="3">
    <source>
        <dbReference type="Proteomes" id="UP001157974"/>
    </source>
</evidence>
<accession>A0AAV8UJJ3</accession>
<comment type="caution">
    <text evidence="2">The sequence shown here is derived from an EMBL/GenBank/DDBJ whole genome shotgun (WGS) entry which is preliminary data.</text>
</comment>
<evidence type="ECO:0000259" key="1">
    <source>
        <dbReference type="Pfam" id="PF12146"/>
    </source>
</evidence>
<organism evidence="2 3">
    <name type="scientific">Rhodosorus marinus</name>
    <dbReference type="NCBI Taxonomy" id="101924"/>
    <lineage>
        <taxon>Eukaryota</taxon>
        <taxon>Rhodophyta</taxon>
        <taxon>Stylonematophyceae</taxon>
        <taxon>Stylonematales</taxon>
        <taxon>Stylonemataceae</taxon>
        <taxon>Rhodosorus</taxon>
    </lineage>
</organism>
<dbReference type="InterPro" id="IPR022742">
    <property type="entry name" value="Hydrolase_4"/>
</dbReference>
<dbReference type="InterPro" id="IPR029058">
    <property type="entry name" value="AB_hydrolase_fold"/>
</dbReference>
<feature type="domain" description="Serine aminopeptidase S33" evidence="1">
    <location>
        <begin position="43"/>
        <end position="193"/>
    </location>
</feature>
<reference evidence="2 3" key="1">
    <citation type="journal article" date="2023" name="Nat. Commun.">
        <title>Origin of minicircular mitochondrial genomes in red algae.</title>
        <authorList>
            <person name="Lee Y."/>
            <person name="Cho C.H."/>
            <person name="Lee Y.M."/>
            <person name="Park S.I."/>
            <person name="Yang J.H."/>
            <person name="West J.A."/>
            <person name="Bhattacharya D."/>
            <person name="Yoon H.S."/>
        </authorList>
    </citation>
    <scope>NUCLEOTIDE SEQUENCE [LARGE SCALE GENOMIC DNA]</scope>
    <source>
        <strain evidence="2 3">CCMP1338</strain>
        <tissue evidence="2">Whole cell</tissue>
    </source>
</reference>
<protein>
    <recommendedName>
        <fullName evidence="1">Serine aminopeptidase S33 domain-containing protein</fullName>
    </recommendedName>
</protein>
<sequence length="254" mass="27500">MEASSEVSVAFAFEVLNGGGETLRGVFDTRGVSPSTCPPFPDAVVLCHGFRSSRRSRALTAISESLALPTVAFDFSGNGNSGGEFQYGNYAKEVEDLRSIVEWVQERGYRTKGILGHSKGGNVVLLYGAKYDDVDRIVNLSGRCSLTTGVIERIGKEGLEKIQRDGYVDMDGYKITSAGLRERLTTDMSQIEQIRNANVLHVHGSADEVSPASEAAELQKQTPGSKLKVVEGADHSFSNHRDDLIKAVIPFLEG</sequence>
<dbReference type="Gene3D" id="3.40.50.1820">
    <property type="entry name" value="alpha/beta hydrolase"/>
    <property type="match status" value="1"/>
</dbReference>
<dbReference type="AlphaFoldDB" id="A0AAV8UJJ3"/>
<dbReference type="SUPFAM" id="SSF53474">
    <property type="entry name" value="alpha/beta-Hydrolases"/>
    <property type="match status" value="1"/>
</dbReference>
<evidence type="ECO:0000313" key="2">
    <source>
        <dbReference type="EMBL" id="KAJ8900836.1"/>
    </source>
</evidence>
<dbReference type="PANTHER" id="PTHR42886:SF53">
    <property type="entry name" value="ALPHA_BETA-HYDROLASES SUPERFAMILY PROTEIN"/>
    <property type="match status" value="1"/>
</dbReference>
<dbReference type="Proteomes" id="UP001157974">
    <property type="component" value="Unassembled WGS sequence"/>
</dbReference>